<dbReference type="Gene3D" id="2.60.120.10">
    <property type="entry name" value="Jelly Rolls"/>
    <property type="match status" value="1"/>
</dbReference>
<dbReference type="InterPro" id="IPR014710">
    <property type="entry name" value="RmlC-like_jellyroll"/>
</dbReference>
<dbReference type="PANTHER" id="PTHR37943">
    <property type="entry name" value="PROTEIN VES"/>
    <property type="match status" value="1"/>
</dbReference>
<dbReference type="EMBL" id="BAABGP010000010">
    <property type="protein sequence ID" value="GAA4484184.1"/>
    <property type="molecule type" value="Genomic_DNA"/>
</dbReference>
<accession>A0ABP8PCZ2</accession>
<name>A0ABP8PCZ2_9MICO</name>
<comment type="caution">
    <text evidence="1">The sequence shown here is derived from an EMBL/GenBank/DDBJ whole genome shotgun (WGS) entry which is preliminary data.</text>
</comment>
<dbReference type="Proteomes" id="UP001500731">
    <property type="component" value="Unassembled WGS sequence"/>
</dbReference>
<dbReference type="RefSeq" id="WP_345186051.1">
    <property type="nucleotide sequence ID" value="NZ_BAABGP010000010.1"/>
</dbReference>
<dbReference type="InterPro" id="IPR011051">
    <property type="entry name" value="RmlC_Cupin_sf"/>
</dbReference>
<dbReference type="PANTHER" id="PTHR37943:SF1">
    <property type="entry name" value="PROTEIN VES"/>
    <property type="match status" value="1"/>
</dbReference>
<organism evidence="1 2">
    <name type="scientific">Microbacterium panaciterrae</name>
    <dbReference type="NCBI Taxonomy" id="985759"/>
    <lineage>
        <taxon>Bacteria</taxon>
        <taxon>Bacillati</taxon>
        <taxon>Actinomycetota</taxon>
        <taxon>Actinomycetes</taxon>
        <taxon>Micrococcales</taxon>
        <taxon>Microbacteriaceae</taxon>
        <taxon>Microbacterium</taxon>
    </lineage>
</organism>
<reference evidence="2" key="1">
    <citation type="journal article" date="2019" name="Int. J. Syst. Evol. Microbiol.">
        <title>The Global Catalogue of Microorganisms (GCM) 10K type strain sequencing project: providing services to taxonomists for standard genome sequencing and annotation.</title>
        <authorList>
            <consortium name="The Broad Institute Genomics Platform"/>
            <consortium name="The Broad Institute Genome Sequencing Center for Infectious Disease"/>
            <person name="Wu L."/>
            <person name="Ma J."/>
        </authorList>
    </citation>
    <scope>NUCLEOTIDE SEQUENCE [LARGE SCALE GENOMIC DNA]</scope>
    <source>
        <strain evidence="2">JCM 17839</strain>
    </source>
</reference>
<keyword evidence="2" id="KW-1185">Reference proteome</keyword>
<gene>
    <name evidence="1" type="ORF">GCM10023171_16780</name>
</gene>
<sequence length="186" mass="20170">MLHRTRADLEIVRPGDIEPEPWANGLGVTRVLAARPAWRISLAEIEGRMPFSPFLGSDRVLIPLSSEGVTLEIDGLQRRVLPRTGVAFRGEDHVSADTGGHRVTVVNLMSRRSSGLLRWEIRRGADQIEAGMDAVVVLGGEVRAAAERLPPGAVVLSAGTSRVSVGRDGIVALLWVEPRRGLTSRF</sequence>
<dbReference type="SUPFAM" id="SSF51182">
    <property type="entry name" value="RmlC-like cupins"/>
    <property type="match status" value="1"/>
</dbReference>
<dbReference type="InterPro" id="IPR010282">
    <property type="entry name" value="Uncharacterised_HutD/Ves"/>
</dbReference>
<evidence type="ECO:0000313" key="2">
    <source>
        <dbReference type="Proteomes" id="UP001500731"/>
    </source>
</evidence>
<dbReference type="Pfam" id="PF05962">
    <property type="entry name" value="HutD"/>
    <property type="match status" value="1"/>
</dbReference>
<evidence type="ECO:0000313" key="1">
    <source>
        <dbReference type="EMBL" id="GAA4484184.1"/>
    </source>
</evidence>
<proteinExistence type="predicted"/>
<evidence type="ECO:0008006" key="3">
    <source>
        <dbReference type="Google" id="ProtNLM"/>
    </source>
</evidence>
<protein>
    <recommendedName>
        <fullName evidence="3">HutD family protein</fullName>
    </recommendedName>
</protein>